<reference evidence="6" key="1">
    <citation type="submission" date="2022-07" db="EMBL/GenBank/DDBJ databases">
        <title>Chromosome-level genome of Muraenolepis orangiensis.</title>
        <authorList>
            <person name="Kim J."/>
        </authorList>
    </citation>
    <scope>NUCLEOTIDE SEQUENCE</scope>
    <source>
        <strain evidence="6">KU_S4_2022</strain>
        <tissue evidence="6">Muscle</tissue>
    </source>
</reference>
<organism evidence="6 7">
    <name type="scientific">Muraenolepis orangiensis</name>
    <name type="common">Patagonian moray cod</name>
    <dbReference type="NCBI Taxonomy" id="630683"/>
    <lineage>
        <taxon>Eukaryota</taxon>
        <taxon>Metazoa</taxon>
        <taxon>Chordata</taxon>
        <taxon>Craniata</taxon>
        <taxon>Vertebrata</taxon>
        <taxon>Euteleostomi</taxon>
        <taxon>Actinopterygii</taxon>
        <taxon>Neopterygii</taxon>
        <taxon>Teleostei</taxon>
        <taxon>Neoteleostei</taxon>
        <taxon>Acanthomorphata</taxon>
        <taxon>Zeiogadaria</taxon>
        <taxon>Gadariae</taxon>
        <taxon>Gadiformes</taxon>
        <taxon>Muraenolepidoidei</taxon>
        <taxon>Muraenolepididae</taxon>
        <taxon>Muraenolepis</taxon>
    </lineage>
</organism>
<accession>A0A9Q0D7X7</accession>
<dbReference type="EMBL" id="JANIIK010000270">
    <property type="protein sequence ID" value="KAJ3583544.1"/>
    <property type="molecule type" value="Genomic_DNA"/>
</dbReference>
<gene>
    <name evidence="6" type="ORF">NHX12_016977</name>
</gene>
<dbReference type="InterPro" id="IPR033290">
    <property type="entry name" value="CCDC39"/>
</dbReference>
<dbReference type="Proteomes" id="UP001148018">
    <property type="component" value="Unassembled WGS sequence"/>
</dbReference>
<dbReference type="OrthoDB" id="10259720at2759"/>
<name>A0A9Q0D7X7_9TELE</name>
<dbReference type="GO" id="GO:0005576">
    <property type="term" value="C:extracellular region"/>
    <property type="evidence" value="ECO:0007669"/>
    <property type="project" value="GOC"/>
</dbReference>
<dbReference type="GO" id="GO:0060287">
    <property type="term" value="P:epithelial cilium movement involved in determination of left/right asymmetry"/>
    <property type="evidence" value="ECO:0007669"/>
    <property type="project" value="TreeGrafter"/>
</dbReference>
<evidence type="ECO:0000313" key="6">
    <source>
        <dbReference type="EMBL" id="KAJ3583544.1"/>
    </source>
</evidence>
<dbReference type="Pfam" id="PF24161">
    <property type="entry name" value="CCDC39"/>
    <property type="match status" value="1"/>
</dbReference>
<dbReference type="GO" id="GO:0060285">
    <property type="term" value="P:cilium-dependent cell motility"/>
    <property type="evidence" value="ECO:0007669"/>
    <property type="project" value="TreeGrafter"/>
</dbReference>
<evidence type="ECO:0000313" key="7">
    <source>
        <dbReference type="Proteomes" id="UP001148018"/>
    </source>
</evidence>
<evidence type="ECO:0000256" key="4">
    <source>
        <dbReference type="ARBA" id="ARBA00045182"/>
    </source>
</evidence>
<dbReference type="PANTHER" id="PTHR18962">
    <property type="entry name" value="COILED-COIL DOMAIN-CONTAINING PROTEIN 39"/>
    <property type="match status" value="1"/>
</dbReference>
<dbReference type="GO" id="GO:0036159">
    <property type="term" value="P:inner dynein arm assembly"/>
    <property type="evidence" value="ECO:0007669"/>
    <property type="project" value="InterPro"/>
</dbReference>
<comment type="similarity">
    <text evidence="1">Belongs to the CCDC39 family.</text>
</comment>
<comment type="caution">
    <text evidence="6">The sequence shown here is derived from an EMBL/GenBank/DDBJ whole genome shotgun (WGS) entry which is preliminary data.</text>
</comment>
<dbReference type="PANTHER" id="PTHR18962:SF0">
    <property type="entry name" value="COILED-COIL DOMAIN-CONTAINING PROTEIN 39"/>
    <property type="match status" value="1"/>
</dbReference>
<sequence>MRRVRAKQNGTMNDIFKASQKLQELRSQLKWDQQTLDGRLEKSALTDEDIMVKYTQQDERRIKTAQEKEELRRKGENLNAEIIKMETEIRAMDNTIQLVNSCNSSYPKSLQTVLESGE</sequence>
<feature type="coiled-coil region" evidence="5">
    <location>
        <begin position="61"/>
        <end position="88"/>
    </location>
</feature>
<evidence type="ECO:0000256" key="1">
    <source>
        <dbReference type="ARBA" id="ARBA00005805"/>
    </source>
</evidence>
<evidence type="ECO:0000256" key="5">
    <source>
        <dbReference type="SAM" id="Coils"/>
    </source>
</evidence>
<comment type="function">
    <text evidence="4">Required for assembly of dynein regulatory complex (DRC) and inner dynein arm (IDA) complexes, which are responsible for ciliary beat regulation, thereby playing a central role in motility in cilia and flagella. Probably acts together with CCDC40 to form a molecular ruler that determines the 96 nanometer (nm) repeat length and arrangements of components in cilia and flagella. Not required for outer dynein arm complexes assembly.</text>
</comment>
<protein>
    <recommendedName>
        <fullName evidence="2">Coiled-coil domain-containing protein 39</fullName>
    </recommendedName>
</protein>
<evidence type="ECO:0000256" key="3">
    <source>
        <dbReference type="ARBA" id="ARBA00023054"/>
    </source>
</evidence>
<dbReference type="AlphaFoldDB" id="A0A9Q0D7X7"/>
<proteinExistence type="inferred from homology"/>
<evidence type="ECO:0000256" key="2">
    <source>
        <dbReference type="ARBA" id="ARBA00016725"/>
    </source>
</evidence>
<keyword evidence="3 5" id="KW-0175">Coiled coil</keyword>
<dbReference type="GO" id="GO:0005930">
    <property type="term" value="C:axoneme"/>
    <property type="evidence" value="ECO:0007669"/>
    <property type="project" value="InterPro"/>
</dbReference>
<keyword evidence="7" id="KW-1185">Reference proteome</keyword>